<protein>
    <submittedName>
        <fullName evidence="1">Uncharacterized protein</fullName>
    </submittedName>
</protein>
<organism evidence="1 2">
    <name type="scientific">Nannocystis bainbridge</name>
    <dbReference type="NCBI Taxonomy" id="2995303"/>
    <lineage>
        <taxon>Bacteria</taxon>
        <taxon>Pseudomonadati</taxon>
        <taxon>Myxococcota</taxon>
        <taxon>Polyangia</taxon>
        <taxon>Nannocystales</taxon>
        <taxon>Nannocystaceae</taxon>
        <taxon>Nannocystis</taxon>
    </lineage>
</organism>
<accession>A0ABT5EFI4</accession>
<evidence type="ECO:0000313" key="1">
    <source>
        <dbReference type="EMBL" id="MDC0723572.1"/>
    </source>
</evidence>
<keyword evidence="2" id="KW-1185">Reference proteome</keyword>
<dbReference type="EMBL" id="JAQNDL010000005">
    <property type="protein sequence ID" value="MDC0723572.1"/>
    <property type="molecule type" value="Genomic_DNA"/>
</dbReference>
<comment type="caution">
    <text evidence="1">The sequence shown here is derived from an EMBL/GenBank/DDBJ whole genome shotgun (WGS) entry which is preliminary data.</text>
</comment>
<reference evidence="1 2" key="1">
    <citation type="submission" date="2022-11" db="EMBL/GenBank/DDBJ databases">
        <title>Minimal conservation of predation-associated metabolite biosynthetic gene clusters underscores biosynthetic potential of Myxococcota including descriptions for ten novel species: Archangium lansinium sp. nov., Myxococcus landrumus sp. nov., Nannocystis bai.</title>
        <authorList>
            <person name="Ahearne A."/>
            <person name="Stevens C."/>
            <person name="Dowd S."/>
        </authorList>
    </citation>
    <scope>NUCLEOTIDE SEQUENCE [LARGE SCALE GENOMIC DNA]</scope>
    <source>
        <strain evidence="1 2">BB15-2</strain>
    </source>
</reference>
<proteinExistence type="predicted"/>
<dbReference type="RefSeq" id="WP_272092116.1">
    <property type="nucleotide sequence ID" value="NZ_JAQNDL010000005.1"/>
</dbReference>
<name>A0ABT5EFI4_9BACT</name>
<sequence length="467" mass="52958">MRNFATWLLANGLYHRRLHAADRVREAWNLYVHWATGGDKAAIQALSKLAESLLRDCTDDNTISTVHQLDLVSLSFASGHRDVKPKHPIDQLTRNKARKPTPGTFQLQSFNPYAFNRWSPKRTFNLVFDVRHAIADPDDMKKVIELTGKAQYASPTLILPQKVGDCFSLCNMILSHRMRSIVSRAPVFGQLALAPSKQAPIYVVSSNRSKWLTVNFKPKTFYGKLIGSRPIIFVVDADEGESYLDILKVSGQGVAQNVHVLTCGGGFGMGWNRHCALLHAKQLRFEKIWMLDDNVEQIKQGGKPIVDLDDRWIGDELVMPLYPGIMQQALGFNIPRLGSLNFCPLFAYSKEDLSMSFLLEQLLDWAAYMNPPTSVIKLDKTQIKPDVPGTLPKRITPMGIVAALGMWRDKDQRPLDLSAKNLGSYHIMKFQEQVLYDCLICLREEPHALHAILNTWFVDLTEWQDFR</sequence>
<dbReference type="Proteomes" id="UP001221686">
    <property type="component" value="Unassembled WGS sequence"/>
</dbReference>
<evidence type="ECO:0000313" key="2">
    <source>
        <dbReference type="Proteomes" id="UP001221686"/>
    </source>
</evidence>
<gene>
    <name evidence="1" type="ORF">POL25_42210</name>
</gene>